<proteinExistence type="predicted"/>
<dbReference type="Gene3D" id="1.10.720.30">
    <property type="entry name" value="SAP domain"/>
    <property type="match status" value="1"/>
</dbReference>
<feature type="region of interest" description="Disordered" evidence="14">
    <location>
        <begin position="41"/>
        <end position="423"/>
    </location>
</feature>
<feature type="compositionally biased region" description="Basic and acidic residues" evidence="14">
    <location>
        <begin position="599"/>
        <end position="628"/>
    </location>
</feature>
<evidence type="ECO:0000256" key="11">
    <source>
        <dbReference type="ARBA" id="ARBA00023163"/>
    </source>
</evidence>
<evidence type="ECO:0000256" key="6">
    <source>
        <dbReference type="ARBA" id="ARBA00022843"/>
    </source>
</evidence>
<organism evidence="18 19">
    <name type="scientific">Mya arenaria</name>
    <name type="common">Soft-shell clam</name>
    <dbReference type="NCBI Taxonomy" id="6604"/>
    <lineage>
        <taxon>Eukaryota</taxon>
        <taxon>Metazoa</taxon>
        <taxon>Spiralia</taxon>
        <taxon>Lophotrochozoa</taxon>
        <taxon>Mollusca</taxon>
        <taxon>Bivalvia</taxon>
        <taxon>Autobranchia</taxon>
        <taxon>Heteroconchia</taxon>
        <taxon>Euheterodonta</taxon>
        <taxon>Imparidentia</taxon>
        <taxon>Neoheterodontei</taxon>
        <taxon>Myida</taxon>
        <taxon>Myoidea</taxon>
        <taxon>Myidae</taxon>
        <taxon>Mya</taxon>
    </lineage>
</organism>
<evidence type="ECO:0000259" key="15">
    <source>
        <dbReference type="PROSITE" id="PS50102"/>
    </source>
</evidence>
<evidence type="ECO:0000259" key="17">
    <source>
        <dbReference type="PROSITE" id="PS51204"/>
    </source>
</evidence>
<dbReference type="SMART" id="SM00360">
    <property type="entry name" value="RRM"/>
    <property type="match status" value="1"/>
</dbReference>
<evidence type="ECO:0000256" key="2">
    <source>
        <dbReference type="ARBA" id="ARBA00022481"/>
    </source>
</evidence>
<feature type="compositionally biased region" description="Low complexity" evidence="14">
    <location>
        <begin position="197"/>
        <end position="212"/>
    </location>
</feature>
<feature type="compositionally biased region" description="Basic and acidic residues" evidence="14">
    <location>
        <begin position="521"/>
        <end position="551"/>
    </location>
</feature>
<keyword evidence="6" id="KW-0832">Ubl conjugation</keyword>
<reference evidence="18" key="1">
    <citation type="submission" date="2022-11" db="EMBL/GenBank/DDBJ databases">
        <title>Centuries of genome instability and evolution in soft-shell clam transmissible cancer (bioRxiv).</title>
        <authorList>
            <person name="Hart S.F.M."/>
            <person name="Yonemitsu M.A."/>
            <person name="Giersch R.M."/>
            <person name="Beal B.F."/>
            <person name="Arriagada G."/>
            <person name="Davis B.W."/>
            <person name="Ostrander E.A."/>
            <person name="Goff S.P."/>
            <person name="Metzger M.J."/>
        </authorList>
    </citation>
    <scope>NUCLEOTIDE SEQUENCE</scope>
    <source>
        <strain evidence="18">MELC-2E11</strain>
        <tissue evidence="18">Siphon/mantle</tissue>
    </source>
</reference>
<dbReference type="InterPro" id="IPR014012">
    <property type="entry name" value="HSA_dom"/>
</dbReference>
<dbReference type="PROSITE" id="PS50102">
    <property type="entry name" value="RRM"/>
    <property type="match status" value="1"/>
</dbReference>
<keyword evidence="11" id="KW-0804">Transcription</keyword>
<feature type="compositionally biased region" description="Basic and acidic residues" evidence="14">
    <location>
        <begin position="770"/>
        <end position="789"/>
    </location>
</feature>
<dbReference type="EMBL" id="CP111013">
    <property type="protein sequence ID" value="WAQ96947.1"/>
    <property type="molecule type" value="Genomic_DNA"/>
</dbReference>
<dbReference type="SUPFAM" id="SSF68906">
    <property type="entry name" value="SAP domain"/>
    <property type="match status" value="1"/>
</dbReference>
<accession>A0ABY7DJS0</accession>
<keyword evidence="9" id="KW-0805">Transcription regulation</keyword>
<dbReference type="PROSITE" id="PS50800">
    <property type="entry name" value="SAP"/>
    <property type="match status" value="1"/>
</dbReference>
<dbReference type="InterPro" id="IPR012677">
    <property type="entry name" value="Nucleotide-bd_a/b_plait_sf"/>
</dbReference>
<feature type="compositionally biased region" description="Basic and acidic residues" evidence="14">
    <location>
        <begin position="710"/>
        <end position="723"/>
    </location>
</feature>
<evidence type="ECO:0000259" key="16">
    <source>
        <dbReference type="PROSITE" id="PS50800"/>
    </source>
</evidence>
<dbReference type="Proteomes" id="UP001164746">
    <property type="component" value="Chromosome 2"/>
</dbReference>
<feature type="compositionally biased region" description="Polar residues" evidence="14">
    <location>
        <begin position="214"/>
        <end position="239"/>
    </location>
</feature>
<evidence type="ECO:0000256" key="8">
    <source>
        <dbReference type="ARBA" id="ARBA00022990"/>
    </source>
</evidence>
<feature type="compositionally biased region" description="Basic and acidic residues" evidence="14">
    <location>
        <begin position="885"/>
        <end position="909"/>
    </location>
</feature>
<dbReference type="InterPro" id="IPR036361">
    <property type="entry name" value="SAP_dom_sf"/>
</dbReference>
<feature type="compositionally biased region" description="Acidic residues" evidence="14">
    <location>
        <begin position="81"/>
        <end position="107"/>
    </location>
</feature>
<keyword evidence="8" id="KW-0007">Acetylation</keyword>
<keyword evidence="7 13" id="KW-0694">RNA-binding</keyword>
<evidence type="ECO:0000313" key="18">
    <source>
        <dbReference type="EMBL" id="WAQ96947.1"/>
    </source>
</evidence>
<feature type="compositionally biased region" description="Basic and acidic residues" evidence="14">
    <location>
        <begin position="303"/>
        <end position="327"/>
    </location>
</feature>
<keyword evidence="12" id="KW-0539">Nucleus</keyword>
<feature type="compositionally biased region" description="Polar residues" evidence="14">
    <location>
        <begin position="413"/>
        <end position="423"/>
    </location>
</feature>
<dbReference type="InterPro" id="IPR051738">
    <property type="entry name" value="SAF_Modulators"/>
</dbReference>
<evidence type="ECO:0000256" key="4">
    <source>
        <dbReference type="ARBA" id="ARBA00022499"/>
    </source>
</evidence>
<feature type="compositionally biased region" description="Basic and acidic residues" evidence="14">
    <location>
        <begin position="940"/>
        <end position="964"/>
    </location>
</feature>
<dbReference type="SUPFAM" id="SSF54928">
    <property type="entry name" value="RNA-binding domain, RBD"/>
    <property type="match status" value="1"/>
</dbReference>
<evidence type="ECO:0000256" key="1">
    <source>
        <dbReference type="ARBA" id="ARBA00004123"/>
    </source>
</evidence>
<dbReference type="InterPro" id="IPR035979">
    <property type="entry name" value="RBD_domain_sf"/>
</dbReference>
<sequence>MATETKKLTDLRVVDLKAQLEKRDLDKTGVKAVLLERLQKALEEEGYADPTTIEMEVTDSPAKKTTSTARKTPIRNKTDGDDSQEKDDDEKGDDEAEESAVDEEETPTGEGVPAVKETAKENSAPAGEGEEPMETDEGKQEPATEDAADNPQNHLEDTATEKKTEETSKPPEAEEKKEEPMEQEKNESTEEADAKPALEASSATPSATSDPTNKSETNLPEQSDTTMPSNTTAESINNKADTDIKPAEPTSADIAVVAEPTEKADTESTQVNPEDIKKEAEEKPSDTDNAKSESSDSAVKAVVPEKEATPADKAIKDEKTDGGKTDGEGESLEVLVDDTQYDFDADLKTEGGEGKSTEAGSESKPGDSSEGGSATKPDDKSAKTGDTDSKADEKKPDDKSSNKDAKKDDRSGSKNLWVSSLSSTTRATDLKALFSKYGKVVGAKVVTNARKPGSRCYGFVTMSSAEEAAKCIQQLHRTELHGKMISVEKAKSDPGSAAPKGQAAKKPESRKPEQKPATPTKAEDEAKDGEKKDVKEDKEGDKDVKKDDHKDSHTHRGHSSSHRHHYGYRDHRGGGRYPNRRDDRSGPYNRRTPPHHRRSDTSRDRKTSEKDKDKDKPRTVVMDKDKGEPVISVTGDGEKTEENPKVEGEAGATTTDGGKEGETSITKEGEAAKKDDGGEKTEKKEEDSRRSSSRARRDDVRKEERRHRREMIQERRRQRDMAQKQRLEALKLNREREKLRRERELLEKERMEAARMERLRLEQIERERLEREREEKRRLEQLRAERGGRDAVSGGGRFVERVAQSENVNDRRVVDRYDRGDRGGRGGIDRDADLPARGRVDDRREVRDVGRRDDRSAVTRDDRGARDQRFDRNPAPRGPRSPPPPRERSPEPHRRIDHNRGDVDDRRDIGGSGYRGVGGRDRVDARQPDRNGGRQNMGVRDSRGDYGRNDRDQNNISRDHRDGRSNQTDLRGSGASGGQRGDWQGQSRGGSQGHQDRGRGADTTVKGFRGQAGTIMKSTGPVGGSASTWGAAAQRTDAATLARQPDRWAGSSIVQAETRPIAYQAMGAPPIIATNVPTGMYVATSMAPGGALMMAPTLQGQGRATDQRFDAYKAMGANLRRY</sequence>
<evidence type="ECO:0000256" key="10">
    <source>
        <dbReference type="ARBA" id="ARBA00023125"/>
    </source>
</evidence>
<feature type="compositionally biased region" description="Basic and acidic residues" evidence="14">
    <location>
        <begin position="505"/>
        <end position="514"/>
    </location>
</feature>
<feature type="region of interest" description="Disordered" evidence="14">
    <location>
        <begin position="770"/>
        <end position="1029"/>
    </location>
</feature>
<feature type="compositionally biased region" description="Basic and acidic residues" evidence="14">
    <location>
        <begin position="636"/>
        <end position="648"/>
    </location>
</feature>
<evidence type="ECO:0000256" key="7">
    <source>
        <dbReference type="ARBA" id="ARBA00022884"/>
    </source>
</evidence>
<evidence type="ECO:0000256" key="14">
    <source>
        <dbReference type="SAM" id="MobiDB-lite"/>
    </source>
</evidence>
<feature type="compositionally biased region" description="Basic and acidic residues" evidence="14">
    <location>
        <begin position="376"/>
        <end position="412"/>
    </location>
</feature>
<evidence type="ECO:0000256" key="12">
    <source>
        <dbReference type="ARBA" id="ARBA00023242"/>
    </source>
</evidence>
<protein>
    <submittedName>
        <fullName evidence="18">SAFB1-like protein</fullName>
    </submittedName>
</protein>
<dbReference type="SMART" id="SM00513">
    <property type="entry name" value="SAP"/>
    <property type="match status" value="1"/>
</dbReference>
<dbReference type="InterPro" id="IPR000504">
    <property type="entry name" value="RRM_dom"/>
</dbReference>
<evidence type="ECO:0000313" key="19">
    <source>
        <dbReference type="Proteomes" id="UP001164746"/>
    </source>
</evidence>
<keyword evidence="4" id="KW-1017">Isopeptide bond</keyword>
<dbReference type="PROSITE" id="PS51204">
    <property type="entry name" value="HSA"/>
    <property type="match status" value="1"/>
</dbReference>
<keyword evidence="10" id="KW-0238">DNA-binding</keyword>
<feature type="region of interest" description="Disordered" evidence="14">
    <location>
        <begin position="482"/>
        <end position="723"/>
    </location>
</feature>
<dbReference type="PANTHER" id="PTHR15683:SF8">
    <property type="entry name" value="SCAFFOLD ATTACHMENT FACTOR B, ISOFORM B"/>
    <property type="match status" value="1"/>
</dbReference>
<feature type="compositionally biased region" description="Basic and acidic residues" evidence="14">
    <location>
        <begin position="274"/>
        <end position="294"/>
    </location>
</feature>
<keyword evidence="2" id="KW-0488">Methylation</keyword>
<keyword evidence="5" id="KW-0597">Phosphoprotein</keyword>
<feature type="compositionally biased region" description="Basic and acidic residues" evidence="14">
    <location>
        <begin position="154"/>
        <end position="196"/>
    </location>
</feature>
<keyword evidence="19" id="KW-1185">Reference proteome</keyword>
<feature type="compositionally biased region" description="Basic and acidic residues" evidence="14">
    <location>
        <begin position="567"/>
        <end position="585"/>
    </location>
</feature>
<feature type="compositionally biased region" description="Basic and acidic residues" evidence="14">
    <location>
        <begin position="345"/>
        <end position="356"/>
    </location>
</feature>
<dbReference type="Pfam" id="PF00076">
    <property type="entry name" value="RRM_1"/>
    <property type="match status" value="1"/>
</dbReference>
<dbReference type="CDD" id="cd12679">
    <property type="entry name" value="RRM_SAFB1_SAFB2"/>
    <property type="match status" value="1"/>
</dbReference>
<gene>
    <name evidence="18" type="ORF">MAR_029637</name>
</gene>
<evidence type="ECO:0000256" key="3">
    <source>
        <dbReference type="ARBA" id="ARBA00022491"/>
    </source>
</evidence>
<feature type="compositionally biased region" description="Basic residues" evidence="14">
    <location>
        <begin position="552"/>
        <end position="566"/>
    </location>
</feature>
<dbReference type="PANTHER" id="PTHR15683">
    <property type="entry name" value="SCAFFOLD ATTACHMENT FACTOR B-RELATED"/>
    <property type="match status" value="1"/>
</dbReference>
<dbReference type="InterPro" id="IPR034781">
    <property type="entry name" value="SAFB1_2_RBD"/>
</dbReference>
<feature type="compositionally biased region" description="Basic and acidic residues" evidence="14">
    <location>
        <begin position="482"/>
        <end position="492"/>
    </location>
</feature>
<feature type="domain" description="RRM" evidence="15">
    <location>
        <begin position="414"/>
        <end position="492"/>
    </location>
</feature>
<feature type="domain" description="SAP" evidence="16">
    <location>
        <begin position="8"/>
        <end position="42"/>
    </location>
</feature>
<name>A0ABY7DJS0_MYAAR</name>
<feature type="compositionally biased region" description="Acidic residues" evidence="14">
    <location>
        <begin position="328"/>
        <end position="344"/>
    </location>
</feature>
<dbReference type="Gene3D" id="3.30.70.330">
    <property type="match status" value="1"/>
</dbReference>
<comment type="subcellular location">
    <subcellularLocation>
        <location evidence="1">Nucleus</location>
    </subcellularLocation>
</comment>
<dbReference type="InterPro" id="IPR003034">
    <property type="entry name" value="SAP_dom"/>
</dbReference>
<evidence type="ECO:0000256" key="13">
    <source>
        <dbReference type="PROSITE-ProRule" id="PRU00176"/>
    </source>
</evidence>
<evidence type="ECO:0000256" key="9">
    <source>
        <dbReference type="ARBA" id="ARBA00023015"/>
    </source>
</evidence>
<feature type="compositionally biased region" description="Basic and acidic residues" evidence="14">
    <location>
        <begin position="918"/>
        <end position="932"/>
    </location>
</feature>
<keyword evidence="3" id="KW-0678">Repressor</keyword>
<dbReference type="Pfam" id="PF02037">
    <property type="entry name" value="SAP"/>
    <property type="match status" value="1"/>
</dbReference>
<evidence type="ECO:0000256" key="5">
    <source>
        <dbReference type="ARBA" id="ARBA00022553"/>
    </source>
</evidence>
<feature type="domain" description="HSA" evidence="17">
    <location>
        <begin position="684"/>
        <end position="761"/>
    </location>
</feature>
<feature type="compositionally biased region" description="Basic and acidic residues" evidence="14">
    <location>
        <begin position="657"/>
        <end position="703"/>
    </location>
</feature>
<feature type="compositionally biased region" description="Basic and acidic residues" evidence="14">
    <location>
        <begin position="808"/>
        <end position="874"/>
    </location>
</feature>